<evidence type="ECO:0000313" key="6">
    <source>
        <dbReference type="Proteomes" id="UP001139365"/>
    </source>
</evidence>
<feature type="domain" description="Calcineurin-like phosphoesterase" evidence="4">
    <location>
        <begin position="44"/>
        <end position="208"/>
    </location>
</feature>
<evidence type="ECO:0000256" key="2">
    <source>
        <dbReference type="ARBA" id="ARBA00022801"/>
    </source>
</evidence>
<name>A0AAE3JZF9_9BACT</name>
<evidence type="ECO:0000256" key="1">
    <source>
        <dbReference type="ARBA" id="ARBA00022723"/>
    </source>
</evidence>
<dbReference type="Gene3D" id="3.60.21.10">
    <property type="match status" value="1"/>
</dbReference>
<dbReference type="Proteomes" id="UP001139365">
    <property type="component" value="Unassembled WGS sequence"/>
</dbReference>
<proteinExistence type="predicted"/>
<dbReference type="PANTHER" id="PTHR31302">
    <property type="entry name" value="TRANSMEMBRANE PROTEIN WITH METALLOPHOSPHOESTERASE DOMAIN-RELATED"/>
    <property type="match status" value="1"/>
</dbReference>
<feature type="signal peptide" evidence="3">
    <location>
        <begin position="1"/>
        <end position="22"/>
    </location>
</feature>
<dbReference type="GO" id="GO:0009245">
    <property type="term" value="P:lipid A biosynthetic process"/>
    <property type="evidence" value="ECO:0007669"/>
    <property type="project" value="TreeGrafter"/>
</dbReference>
<comment type="caution">
    <text evidence="5">The sequence shown here is derived from an EMBL/GenBank/DDBJ whole genome shotgun (WGS) entry which is preliminary data.</text>
</comment>
<dbReference type="InterPro" id="IPR029052">
    <property type="entry name" value="Metallo-depent_PP-like"/>
</dbReference>
<dbReference type="GO" id="GO:0008758">
    <property type="term" value="F:UDP-2,3-diacylglucosamine hydrolase activity"/>
    <property type="evidence" value="ECO:0007669"/>
    <property type="project" value="TreeGrafter"/>
</dbReference>
<dbReference type="EMBL" id="JALEMU010000045">
    <property type="protein sequence ID" value="MCI5755176.1"/>
    <property type="molecule type" value="Genomic_DNA"/>
</dbReference>
<dbReference type="SUPFAM" id="SSF56300">
    <property type="entry name" value="Metallo-dependent phosphatases"/>
    <property type="match status" value="1"/>
</dbReference>
<dbReference type="PANTHER" id="PTHR31302:SF31">
    <property type="entry name" value="PHOSPHODIESTERASE YAEI"/>
    <property type="match status" value="1"/>
</dbReference>
<keyword evidence="2" id="KW-0378">Hydrolase</keyword>
<organism evidence="5 6">
    <name type="scientific">Candidatus Colimorpha enterica</name>
    <dbReference type="NCBI Taxonomy" id="3083063"/>
    <lineage>
        <taxon>Bacteria</taxon>
        <taxon>Pseudomonadati</taxon>
        <taxon>Bacteroidota</taxon>
        <taxon>Bacteroidia</taxon>
        <taxon>Bacteroidales</taxon>
        <taxon>Candidatus Colimorpha</taxon>
    </lineage>
</organism>
<dbReference type="AlphaFoldDB" id="A0AAE3JZF9"/>
<dbReference type="InterPro" id="IPR004843">
    <property type="entry name" value="Calcineurin-like_PHP"/>
</dbReference>
<dbReference type="InterPro" id="IPR051158">
    <property type="entry name" value="Metallophosphoesterase_sf"/>
</dbReference>
<sequence length="278" mass="30588">MNPRIPAAAAAVCGLCGLAAYAFSERLKIVHYTVKSRNAGGRTRFLHVSDLHGSDFGEELYQRTDELSPDAVMMTGDIADNRIPNEKAFALTEYIGKRFPAFYVSGNHEIYTHDADGIKNRLRSQGITVLEGEGTMLTAGGSSFLICGIDDPYGFPDRKGRLWEDQLSDCAALCRNGIFSVLLTHRPEMVKYYRETGFDLVLAGHAHGGQVMIPGLLNGLYAPHQGLFPEYAGGRFDFPGSPCQTLIVSRGLSKYVRPRVFNRPELVVIDIEPDNDAV</sequence>
<evidence type="ECO:0000256" key="3">
    <source>
        <dbReference type="SAM" id="SignalP"/>
    </source>
</evidence>
<accession>A0AAE3JZF9</accession>
<protein>
    <submittedName>
        <fullName evidence="5">Metallophosphoesterase</fullName>
    </submittedName>
</protein>
<dbReference type="Pfam" id="PF00149">
    <property type="entry name" value="Metallophos"/>
    <property type="match status" value="1"/>
</dbReference>
<feature type="chain" id="PRO_5042218308" evidence="3">
    <location>
        <begin position="23"/>
        <end position="278"/>
    </location>
</feature>
<reference evidence="5 6" key="1">
    <citation type="submission" date="2022-03" db="EMBL/GenBank/DDBJ databases">
        <title>Metagenome-assembled genomes from swine fecal metagenomes.</title>
        <authorList>
            <person name="Holman D.B."/>
            <person name="Kommadath A."/>
        </authorList>
    </citation>
    <scope>NUCLEOTIDE SEQUENCE [LARGE SCALE GENOMIC DNA]</scope>
    <source>
        <strain evidence="5">SUG147</strain>
    </source>
</reference>
<keyword evidence="3" id="KW-0732">Signal</keyword>
<dbReference type="GO" id="GO:0046872">
    <property type="term" value="F:metal ion binding"/>
    <property type="evidence" value="ECO:0007669"/>
    <property type="project" value="UniProtKB-KW"/>
</dbReference>
<keyword evidence="1" id="KW-0479">Metal-binding</keyword>
<evidence type="ECO:0000313" key="5">
    <source>
        <dbReference type="EMBL" id="MCI5755176.1"/>
    </source>
</evidence>
<gene>
    <name evidence="5" type="ORF">MR241_02640</name>
</gene>
<dbReference type="GO" id="GO:0016020">
    <property type="term" value="C:membrane"/>
    <property type="evidence" value="ECO:0007669"/>
    <property type="project" value="GOC"/>
</dbReference>
<evidence type="ECO:0000259" key="4">
    <source>
        <dbReference type="Pfam" id="PF00149"/>
    </source>
</evidence>